<dbReference type="InterPro" id="IPR045394">
    <property type="entry name" value="Abhydrolase_dom"/>
</dbReference>
<organism evidence="2 3">
    <name type="scientific">Colletotrichum chrysophilum</name>
    <dbReference type="NCBI Taxonomy" id="1836956"/>
    <lineage>
        <taxon>Eukaryota</taxon>
        <taxon>Fungi</taxon>
        <taxon>Dikarya</taxon>
        <taxon>Ascomycota</taxon>
        <taxon>Pezizomycotina</taxon>
        <taxon>Sordariomycetes</taxon>
        <taxon>Hypocreomycetidae</taxon>
        <taxon>Glomerellales</taxon>
        <taxon>Glomerellaceae</taxon>
        <taxon>Colletotrichum</taxon>
        <taxon>Colletotrichum gloeosporioides species complex</taxon>
    </lineage>
</organism>
<dbReference type="Pfam" id="PF20091">
    <property type="entry name" value="Abhydrolase_10"/>
    <property type="match status" value="1"/>
</dbReference>
<accession>A0AAD9AE08</accession>
<evidence type="ECO:0000259" key="1">
    <source>
        <dbReference type="Pfam" id="PF20091"/>
    </source>
</evidence>
<reference evidence="2" key="1">
    <citation type="submission" date="2023-01" db="EMBL/GenBank/DDBJ databases">
        <title>Colletotrichum chrysophilum M932 genome sequence.</title>
        <authorList>
            <person name="Baroncelli R."/>
        </authorList>
    </citation>
    <scope>NUCLEOTIDE SEQUENCE</scope>
    <source>
        <strain evidence="2">M932</strain>
    </source>
</reference>
<evidence type="ECO:0000313" key="2">
    <source>
        <dbReference type="EMBL" id="KAK1846426.1"/>
    </source>
</evidence>
<dbReference type="EMBL" id="JAQOWY010000237">
    <property type="protein sequence ID" value="KAK1846426.1"/>
    <property type="molecule type" value="Genomic_DNA"/>
</dbReference>
<dbReference type="Proteomes" id="UP001243330">
    <property type="component" value="Unassembled WGS sequence"/>
</dbReference>
<gene>
    <name evidence="2" type="ORF">CCHR01_10972</name>
</gene>
<dbReference type="AlphaFoldDB" id="A0AAD9AE08"/>
<proteinExistence type="predicted"/>
<feature type="domain" description="Alpha/beta hydrolase" evidence="1">
    <location>
        <begin position="40"/>
        <end position="448"/>
    </location>
</feature>
<sequence>MLATKTDQPVAEAIVGLPKIKFLPETVTSHAVIVEPYHVDLLGEYNYTSREYLMSGTAAGESYCTRLLLRCPASNSDFTGFVVLEPSHLWGGTSIWRHINRWLMRNGHAWLEVDPQAPSALGNIKRENPSRYKDMHFVPSPLSDEFREMIPFVASATEESLRDAYDTFKAQWWPATTQSPGIITQASHALRSGDLGLTATRVVLTGLSQTRGLTRRFITHSSNLRLPDGNLPFDAFIPCQSGGSALPDVPGAKIIELLGEAEFLSVRLPCGVSGQMRGTKHRRPDSDAFRLYEVAGMAHRESRYASDRELERWSVAELHGANWSTFANSFIYHAIFDMIEKWTGEVAIPPPPSSTIYTVEDSDEILRDEHGNAVGGVRTVHMEAPLARVVAATPKGRPNWYWGSEWPFGEKKLRNLYGSVGNYQSVAGRAINEQVKSGFLLPEDAEILRREVVENVDF</sequence>
<comment type="caution">
    <text evidence="2">The sequence shown here is derived from an EMBL/GenBank/DDBJ whole genome shotgun (WGS) entry which is preliminary data.</text>
</comment>
<name>A0AAD9AE08_9PEZI</name>
<evidence type="ECO:0000313" key="3">
    <source>
        <dbReference type="Proteomes" id="UP001243330"/>
    </source>
</evidence>
<protein>
    <submittedName>
        <fullName evidence="2">Signal peptide-containing protein</fullName>
    </submittedName>
</protein>
<keyword evidence="3" id="KW-1185">Reference proteome</keyword>